<feature type="compositionally biased region" description="Polar residues" evidence="1">
    <location>
        <begin position="239"/>
        <end position="249"/>
    </location>
</feature>
<evidence type="ECO:0000313" key="2">
    <source>
        <dbReference type="EMBL" id="SDE02015.1"/>
    </source>
</evidence>
<name>A0A1G6ZJN6_9RHOB</name>
<organism evidence="2 3">
    <name type="scientific">Paracoccus isoporae</name>
    <dbReference type="NCBI Taxonomy" id="591205"/>
    <lineage>
        <taxon>Bacteria</taxon>
        <taxon>Pseudomonadati</taxon>
        <taxon>Pseudomonadota</taxon>
        <taxon>Alphaproteobacteria</taxon>
        <taxon>Rhodobacterales</taxon>
        <taxon>Paracoccaceae</taxon>
        <taxon>Paracoccus</taxon>
    </lineage>
</organism>
<dbReference type="PANTHER" id="PTHR39328:SF1">
    <property type="entry name" value="BLL2871 PROTEIN"/>
    <property type="match status" value="1"/>
</dbReference>
<keyword evidence="3" id="KW-1185">Reference proteome</keyword>
<protein>
    <submittedName>
        <fullName evidence="2">Uncharacterized conserved protein, Ntn-hydrolase superfamily</fullName>
    </submittedName>
</protein>
<dbReference type="PANTHER" id="PTHR39328">
    <property type="entry name" value="BLL2871 PROTEIN"/>
    <property type="match status" value="1"/>
</dbReference>
<evidence type="ECO:0000313" key="3">
    <source>
        <dbReference type="Proteomes" id="UP000199344"/>
    </source>
</evidence>
<proteinExistence type="predicted"/>
<feature type="region of interest" description="Disordered" evidence="1">
    <location>
        <begin position="216"/>
        <end position="249"/>
    </location>
</feature>
<evidence type="ECO:0000256" key="1">
    <source>
        <dbReference type="SAM" id="MobiDB-lite"/>
    </source>
</evidence>
<dbReference type="OrthoDB" id="9790012at2"/>
<dbReference type="EMBL" id="FNAH01000003">
    <property type="protein sequence ID" value="SDE02015.1"/>
    <property type="molecule type" value="Genomic_DNA"/>
</dbReference>
<feature type="compositionally biased region" description="Basic and acidic residues" evidence="1">
    <location>
        <begin position="219"/>
        <end position="238"/>
    </location>
</feature>
<sequence length="249" mass="26820">MTYSIVARDTNTGAIGIAVASRFFACGALVPFIGPSAAIATQAFVNPVWGSEGLRRLEAGESAQAVLDDLISRDEGASHRQAHLMDRDGRFAVHTGADCIDWAGHVAGEGFTVAGNMLEGPAVVEETARVFAKRRDLGFAERLLTAMDAGEAAGGDKRGRQAAGLRIHRGEAHPWLDLRVDDDADPLAELRRLLDVASEQYLHFYELLPTAAAFSGNPERAEIERRVAEDQAQRKAENRPSQSRATSKG</sequence>
<dbReference type="GO" id="GO:0016787">
    <property type="term" value="F:hydrolase activity"/>
    <property type="evidence" value="ECO:0007669"/>
    <property type="project" value="UniProtKB-KW"/>
</dbReference>
<dbReference type="Pfam" id="PF06267">
    <property type="entry name" value="DUF1028"/>
    <property type="match status" value="1"/>
</dbReference>
<dbReference type="AlphaFoldDB" id="A0A1G6ZJN6"/>
<dbReference type="InterPro" id="IPR010430">
    <property type="entry name" value="DUF1028"/>
</dbReference>
<reference evidence="2 3" key="1">
    <citation type="submission" date="2016-10" db="EMBL/GenBank/DDBJ databases">
        <authorList>
            <person name="de Groot N.N."/>
        </authorList>
    </citation>
    <scope>NUCLEOTIDE SEQUENCE [LARGE SCALE GENOMIC DNA]</scope>
    <source>
        <strain evidence="2 3">DSM 22220</strain>
    </source>
</reference>
<dbReference type="RefSeq" id="WP_090522443.1">
    <property type="nucleotide sequence ID" value="NZ_FNAH01000003.1"/>
</dbReference>
<dbReference type="InterPro" id="IPR029055">
    <property type="entry name" value="Ntn_hydrolases_N"/>
</dbReference>
<dbReference type="SUPFAM" id="SSF56235">
    <property type="entry name" value="N-terminal nucleophile aminohydrolases (Ntn hydrolases)"/>
    <property type="match status" value="1"/>
</dbReference>
<dbReference type="Proteomes" id="UP000199344">
    <property type="component" value="Unassembled WGS sequence"/>
</dbReference>
<keyword evidence="2" id="KW-0378">Hydrolase</keyword>
<gene>
    <name evidence="2" type="ORF">SAMN05421538_103263</name>
</gene>
<dbReference type="Gene3D" id="3.60.20.10">
    <property type="entry name" value="Glutamine Phosphoribosylpyrophosphate, subunit 1, domain 1"/>
    <property type="match status" value="1"/>
</dbReference>
<accession>A0A1G6ZJN6</accession>
<dbReference type="STRING" id="591205.SAMN05421538_103263"/>